<sequence length="169" mass="19376">MLDQPVADDIDLVTEYCQDPVFERFMTLPWPYRRGDAEFFVTEFVPHGWRSDLEYTWAVRIDGGFAGVIGYRVPTRSVGFWLGAPHRGRGTMPEALTAVADWAFQRGERELRWECVLGNRASLAAARKAGFRYTGQRPAEIPMRDGSRPEAWHGVLLRDDDRTEKDGWP</sequence>
<name>A0ABT9BKV3_9MICO</name>
<organism evidence="5 6">
    <name type="scientific">Antiquaquibacter soli</name>
    <dbReference type="NCBI Taxonomy" id="3064523"/>
    <lineage>
        <taxon>Bacteria</taxon>
        <taxon>Bacillati</taxon>
        <taxon>Actinomycetota</taxon>
        <taxon>Actinomycetes</taxon>
        <taxon>Micrococcales</taxon>
        <taxon>Microbacteriaceae</taxon>
        <taxon>Antiquaquibacter</taxon>
    </lineage>
</organism>
<dbReference type="Pfam" id="PF13302">
    <property type="entry name" value="Acetyltransf_3"/>
    <property type="match status" value="1"/>
</dbReference>
<proteinExistence type="inferred from homology"/>
<evidence type="ECO:0000256" key="3">
    <source>
        <dbReference type="ARBA" id="ARBA00038502"/>
    </source>
</evidence>
<keyword evidence="2" id="KW-0012">Acyltransferase</keyword>
<keyword evidence="6" id="KW-1185">Reference proteome</keyword>
<comment type="similarity">
    <text evidence="3">Belongs to the acetyltransferase family. RimJ subfamily.</text>
</comment>
<dbReference type="PROSITE" id="PS51186">
    <property type="entry name" value="GNAT"/>
    <property type="match status" value="1"/>
</dbReference>
<evidence type="ECO:0000256" key="1">
    <source>
        <dbReference type="ARBA" id="ARBA00022679"/>
    </source>
</evidence>
<accession>A0ABT9BKV3</accession>
<dbReference type="InterPro" id="IPR016181">
    <property type="entry name" value="Acyl_CoA_acyltransferase"/>
</dbReference>
<dbReference type="EMBL" id="JAUQUB010000001">
    <property type="protein sequence ID" value="MDO7881063.1"/>
    <property type="molecule type" value="Genomic_DNA"/>
</dbReference>
<dbReference type="PANTHER" id="PTHR43792">
    <property type="entry name" value="GNAT FAMILY, PUTATIVE (AFU_ORTHOLOGUE AFUA_3G00765)-RELATED-RELATED"/>
    <property type="match status" value="1"/>
</dbReference>
<dbReference type="InterPro" id="IPR000182">
    <property type="entry name" value="GNAT_dom"/>
</dbReference>
<protein>
    <submittedName>
        <fullName evidence="5">GNAT family N-acetyltransferase</fullName>
    </submittedName>
</protein>
<evidence type="ECO:0000259" key="4">
    <source>
        <dbReference type="PROSITE" id="PS51186"/>
    </source>
</evidence>
<dbReference type="Gene3D" id="3.40.630.30">
    <property type="match status" value="1"/>
</dbReference>
<evidence type="ECO:0000313" key="6">
    <source>
        <dbReference type="Proteomes" id="UP001241072"/>
    </source>
</evidence>
<keyword evidence="1" id="KW-0808">Transferase</keyword>
<dbReference type="RefSeq" id="WP_305001482.1">
    <property type="nucleotide sequence ID" value="NZ_JAUQUB010000001.1"/>
</dbReference>
<gene>
    <name evidence="5" type="ORF">Q5716_02370</name>
</gene>
<dbReference type="InterPro" id="IPR051531">
    <property type="entry name" value="N-acetyltransferase"/>
</dbReference>
<reference evidence="5 6" key="1">
    <citation type="submission" date="2023-07" db="EMBL/GenBank/DDBJ databases">
        <title>Protaetiibacter sp. nov WY-16 isolated from soil.</title>
        <authorList>
            <person name="Liu B."/>
            <person name="Wan Y."/>
        </authorList>
    </citation>
    <scope>NUCLEOTIDE SEQUENCE [LARGE SCALE GENOMIC DNA]</scope>
    <source>
        <strain evidence="5 6">WY-16</strain>
    </source>
</reference>
<evidence type="ECO:0000313" key="5">
    <source>
        <dbReference type="EMBL" id="MDO7881063.1"/>
    </source>
</evidence>
<comment type="caution">
    <text evidence="5">The sequence shown here is derived from an EMBL/GenBank/DDBJ whole genome shotgun (WGS) entry which is preliminary data.</text>
</comment>
<evidence type="ECO:0000256" key="2">
    <source>
        <dbReference type="ARBA" id="ARBA00023315"/>
    </source>
</evidence>
<dbReference type="Proteomes" id="UP001241072">
    <property type="component" value="Unassembled WGS sequence"/>
</dbReference>
<dbReference type="PANTHER" id="PTHR43792:SF8">
    <property type="entry name" value="[RIBOSOMAL PROTEIN US5]-ALANINE N-ACETYLTRANSFERASE"/>
    <property type="match status" value="1"/>
</dbReference>
<feature type="domain" description="N-acetyltransferase" evidence="4">
    <location>
        <begin position="8"/>
        <end position="158"/>
    </location>
</feature>
<dbReference type="SUPFAM" id="SSF55729">
    <property type="entry name" value="Acyl-CoA N-acyltransferases (Nat)"/>
    <property type="match status" value="1"/>
</dbReference>